<organism evidence="1 2">
    <name type="scientific">Bauhinia variegata</name>
    <name type="common">Purple orchid tree</name>
    <name type="synonym">Phanera variegata</name>
    <dbReference type="NCBI Taxonomy" id="167791"/>
    <lineage>
        <taxon>Eukaryota</taxon>
        <taxon>Viridiplantae</taxon>
        <taxon>Streptophyta</taxon>
        <taxon>Embryophyta</taxon>
        <taxon>Tracheophyta</taxon>
        <taxon>Spermatophyta</taxon>
        <taxon>Magnoliopsida</taxon>
        <taxon>eudicotyledons</taxon>
        <taxon>Gunneridae</taxon>
        <taxon>Pentapetalae</taxon>
        <taxon>rosids</taxon>
        <taxon>fabids</taxon>
        <taxon>Fabales</taxon>
        <taxon>Fabaceae</taxon>
        <taxon>Cercidoideae</taxon>
        <taxon>Cercideae</taxon>
        <taxon>Bauhiniinae</taxon>
        <taxon>Bauhinia</taxon>
    </lineage>
</organism>
<sequence>MVDNSSIKCTRGVKNYSRDTELVGELQGPSQEEIGDEGNGRRRVRLEPVDNRILEFRQGVDDGVVSFVADFSDVLYTRGQFGVRREGENKCLNGGWVGGEQRIEDGEIFGGDDDGDG</sequence>
<comment type="caution">
    <text evidence="1">The sequence shown here is derived from an EMBL/GenBank/DDBJ whole genome shotgun (WGS) entry which is preliminary data.</text>
</comment>
<accession>A0ACB9LRT8</accession>
<keyword evidence="2" id="KW-1185">Reference proteome</keyword>
<proteinExistence type="predicted"/>
<name>A0ACB9LRT8_BAUVA</name>
<evidence type="ECO:0000313" key="2">
    <source>
        <dbReference type="Proteomes" id="UP000828941"/>
    </source>
</evidence>
<reference evidence="1 2" key="1">
    <citation type="journal article" date="2022" name="DNA Res.">
        <title>Chromosomal-level genome assembly of the orchid tree Bauhinia variegata (Leguminosae; Cercidoideae) supports the allotetraploid origin hypothesis of Bauhinia.</title>
        <authorList>
            <person name="Zhong Y."/>
            <person name="Chen Y."/>
            <person name="Zheng D."/>
            <person name="Pang J."/>
            <person name="Liu Y."/>
            <person name="Luo S."/>
            <person name="Meng S."/>
            <person name="Qian L."/>
            <person name="Wei D."/>
            <person name="Dai S."/>
            <person name="Zhou R."/>
        </authorList>
    </citation>
    <scope>NUCLEOTIDE SEQUENCE [LARGE SCALE GENOMIC DNA]</scope>
    <source>
        <strain evidence="1">BV-YZ2020</strain>
    </source>
</reference>
<dbReference type="EMBL" id="CM039436">
    <property type="protein sequence ID" value="KAI4314040.1"/>
    <property type="molecule type" value="Genomic_DNA"/>
</dbReference>
<dbReference type="Proteomes" id="UP000828941">
    <property type="component" value="Chromosome 11"/>
</dbReference>
<evidence type="ECO:0000313" key="1">
    <source>
        <dbReference type="EMBL" id="KAI4314040.1"/>
    </source>
</evidence>
<gene>
    <name evidence="1" type="ORF">L6164_026983</name>
</gene>
<protein>
    <submittedName>
        <fullName evidence="1">Uncharacterized protein</fullName>
    </submittedName>
</protein>